<sequence>MRLRRFCQLLVLLYTLSLVFAGDICDNGQFPTFNQDQRQALVDGHKELRKAIAEGKQPNYPGVLPSAKNMYLLQYNCELEAIVQNEVAGCSGHATLTEQYGQNFLVRRTSANGKGLGCSLRKHTS</sequence>
<evidence type="ECO:0000259" key="2">
    <source>
        <dbReference type="Pfam" id="PF00188"/>
    </source>
</evidence>
<evidence type="ECO:0000256" key="1">
    <source>
        <dbReference type="SAM" id="SignalP"/>
    </source>
</evidence>
<dbReference type="Gene3D" id="3.40.33.10">
    <property type="entry name" value="CAP"/>
    <property type="match status" value="1"/>
</dbReference>
<dbReference type="InterPro" id="IPR035940">
    <property type="entry name" value="CAP_sf"/>
</dbReference>
<dbReference type="Proteomes" id="UP000024635">
    <property type="component" value="Unassembled WGS sequence"/>
</dbReference>
<proteinExistence type="predicted"/>
<feature type="chain" id="PRO_5001489127" description="SCP domain-containing protein" evidence="1">
    <location>
        <begin position="22"/>
        <end position="125"/>
    </location>
</feature>
<keyword evidence="1" id="KW-0732">Signal</keyword>
<keyword evidence="4" id="KW-1185">Reference proteome</keyword>
<feature type="signal peptide" evidence="1">
    <location>
        <begin position="1"/>
        <end position="21"/>
    </location>
</feature>
<dbReference type="EMBL" id="JARK01001382">
    <property type="protein sequence ID" value="EYC12745.1"/>
    <property type="molecule type" value="Genomic_DNA"/>
</dbReference>
<comment type="caution">
    <text evidence="3">The sequence shown here is derived from an EMBL/GenBank/DDBJ whole genome shotgun (WGS) entry which is preliminary data.</text>
</comment>
<dbReference type="InterPro" id="IPR014044">
    <property type="entry name" value="CAP_dom"/>
</dbReference>
<dbReference type="STRING" id="53326.A0A016UC56"/>
<organism evidence="3 4">
    <name type="scientific">Ancylostoma ceylanicum</name>
    <dbReference type="NCBI Taxonomy" id="53326"/>
    <lineage>
        <taxon>Eukaryota</taxon>
        <taxon>Metazoa</taxon>
        <taxon>Ecdysozoa</taxon>
        <taxon>Nematoda</taxon>
        <taxon>Chromadorea</taxon>
        <taxon>Rhabditida</taxon>
        <taxon>Rhabditina</taxon>
        <taxon>Rhabditomorpha</taxon>
        <taxon>Strongyloidea</taxon>
        <taxon>Ancylostomatidae</taxon>
        <taxon>Ancylostomatinae</taxon>
        <taxon>Ancylostoma</taxon>
    </lineage>
</organism>
<dbReference type="SUPFAM" id="SSF55797">
    <property type="entry name" value="PR-1-like"/>
    <property type="match status" value="1"/>
</dbReference>
<dbReference type="OrthoDB" id="5874910at2759"/>
<gene>
    <name evidence="3" type="primary">Acey_s0046.g1399</name>
    <name evidence="3" type="ORF">Y032_0046g1399</name>
</gene>
<protein>
    <recommendedName>
        <fullName evidence="2">SCP domain-containing protein</fullName>
    </recommendedName>
</protein>
<evidence type="ECO:0000313" key="3">
    <source>
        <dbReference type="EMBL" id="EYC12745.1"/>
    </source>
</evidence>
<dbReference type="Pfam" id="PF00188">
    <property type="entry name" value="CAP"/>
    <property type="match status" value="1"/>
</dbReference>
<dbReference type="AlphaFoldDB" id="A0A016UC56"/>
<reference evidence="4" key="1">
    <citation type="journal article" date="2015" name="Nat. Genet.">
        <title>The genome and transcriptome of the zoonotic hookworm Ancylostoma ceylanicum identify infection-specific gene families.</title>
        <authorList>
            <person name="Schwarz E.M."/>
            <person name="Hu Y."/>
            <person name="Antoshechkin I."/>
            <person name="Miller M.M."/>
            <person name="Sternberg P.W."/>
            <person name="Aroian R.V."/>
        </authorList>
    </citation>
    <scope>NUCLEOTIDE SEQUENCE</scope>
    <source>
        <strain evidence="4">HY135</strain>
    </source>
</reference>
<accession>A0A016UC56</accession>
<evidence type="ECO:0000313" key="4">
    <source>
        <dbReference type="Proteomes" id="UP000024635"/>
    </source>
</evidence>
<dbReference type="CDD" id="cd05380">
    <property type="entry name" value="CAP_euk"/>
    <property type="match status" value="1"/>
</dbReference>
<name>A0A016UC56_9BILA</name>
<feature type="domain" description="SCP" evidence="2">
    <location>
        <begin position="44"/>
        <end position="111"/>
    </location>
</feature>